<dbReference type="GO" id="GO:0071222">
    <property type="term" value="P:cellular response to lipopolysaccharide"/>
    <property type="evidence" value="ECO:0007669"/>
    <property type="project" value="TreeGrafter"/>
</dbReference>
<dbReference type="Gene3D" id="3.40.50.300">
    <property type="entry name" value="P-loop containing nucleotide triphosphate hydrolases"/>
    <property type="match status" value="1"/>
</dbReference>
<proteinExistence type="predicted"/>
<keyword evidence="6 11" id="KW-0472">Membrane</keyword>
<dbReference type="GeneTree" id="ENSGT00940000161373"/>
<dbReference type="GO" id="GO:0009897">
    <property type="term" value="C:external side of plasma membrane"/>
    <property type="evidence" value="ECO:0007669"/>
    <property type="project" value="TreeGrafter"/>
</dbReference>
<dbReference type="PANTHER" id="PTHR25466:SF3">
    <property type="entry name" value="PROGRAMMED CELL DEATH 1 LIGAND 1"/>
    <property type="match status" value="1"/>
</dbReference>
<dbReference type="Ensembl" id="ENSSFOT00015036446.2">
    <property type="protein sequence ID" value="ENSSFOP00015036055.1"/>
    <property type="gene ID" value="ENSSFOG00015022947.2"/>
</dbReference>
<evidence type="ECO:0000256" key="1">
    <source>
        <dbReference type="ARBA" id="ARBA00004251"/>
    </source>
</evidence>
<dbReference type="PROSITE" id="PS50835">
    <property type="entry name" value="IG_LIKE"/>
    <property type="match status" value="2"/>
</dbReference>
<reference evidence="14" key="2">
    <citation type="submission" date="2025-08" db="UniProtKB">
        <authorList>
            <consortium name="Ensembl"/>
        </authorList>
    </citation>
    <scope>IDENTIFICATION</scope>
</reference>
<evidence type="ECO:0000256" key="6">
    <source>
        <dbReference type="ARBA" id="ARBA00023136"/>
    </source>
</evidence>
<keyword evidence="2" id="KW-1003">Cell membrane</keyword>
<feature type="domain" description="Ig-like" evidence="13">
    <location>
        <begin position="149"/>
        <end position="226"/>
    </location>
</feature>
<evidence type="ECO:0000256" key="2">
    <source>
        <dbReference type="ARBA" id="ARBA00022475"/>
    </source>
</evidence>
<accession>A0A8C9SHC9</accession>
<feature type="domain" description="Ig-like" evidence="13">
    <location>
        <begin position="15"/>
        <end position="135"/>
    </location>
</feature>
<keyword evidence="3 11" id="KW-0812">Transmembrane</keyword>
<dbReference type="PANTHER" id="PTHR25466">
    <property type="entry name" value="T-LYMPHOCYTE ACTIVATION ANTIGEN"/>
    <property type="match status" value="1"/>
</dbReference>
<dbReference type="SUPFAM" id="SSF48726">
    <property type="entry name" value="Immunoglobulin"/>
    <property type="match status" value="1"/>
</dbReference>
<evidence type="ECO:0000256" key="5">
    <source>
        <dbReference type="ARBA" id="ARBA00022989"/>
    </source>
</evidence>
<dbReference type="AlphaFoldDB" id="A0A8C9SHC9"/>
<name>A0A8C9SHC9_SCLFO</name>
<dbReference type="InterPro" id="IPR027417">
    <property type="entry name" value="P-loop_NTPase"/>
</dbReference>
<dbReference type="Pfam" id="PF22705">
    <property type="entry name" value="C2-set_3"/>
    <property type="match status" value="1"/>
</dbReference>
<organism evidence="14 15">
    <name type="scientific">Scleropages formosus</name>
    <name type="common">Asian bonytongue</name>
    <name type="synonym">Osteoglossum formosum</name>
    <dbReference type="NCBI Taxonomy" id="113540"/>
    <lineage>
        <taxon>Eukaryota</taxon>
        <taxon>Metazoa</taxon>
        <taxon>Chordata</taxon>
        <taxon>Craniata</taxon>
        <taxon>Vertebrata</taxon>
        <taxon>Euteleostomi</taxon>
        <taxon>Actinopterygii</taxon>
        <taxon>Neopterygii</taxon>
        <taxon>Teleostei</taxon>
        <taxon>Osteoglossocephala</taxon>
        <taxon>Osteoglossomorpha</taxon>
        <taxon>Osteoglossiformes</taxon>
        <taxon>Osteoglossidae</taxon>
        <taxon>Scleropages</taxon>
    </lineage>
</organism>
<evidence type="ECO:0000256" key="9">
    <source>
        <dbReference type="ARBA" id="ARBA00023180"/>
    </source>
</evidence>
<reference evidence="14 15" key="1">
    <citation type="submission" date="2019-04" db="EMBL/GenBank/DDBJ databases">
        <authorList>
            <consortium name="Wellcome Sanger Institute Data Sharing"/>
        </authorList>
    </citation>
    <scope>NUCLEOTIDE SEQUENCE [LARGE SCALE GENOMIC DNA]</scope>
</reference>
<evidence type="ECO:0000256" key="3">
    <source>
        <dbReference type="ARBA" id="ARBA00022692"/>
    </source>
</evidence>
<keyword evidence="10" id="KW-0393">Immunoglobulin domain</keyword>
<keyword evidence="7" id="KW-1015">Disulfide bond</keyword>
<feature type="chain" id="PRO_5034191303" description="Ig-like domain-containing protein" evidence="12">
    <location>
        <begin position="20"/>
        <end position="503"/>
    </location>
</feature>
<keyword evidence="5 11" id="KW-1133">Transmembrane helix</keyword>
<dbReference type="InterPro" id="IPR013106">
    <property type="entry name" value="Ig_V-set"/>
</dbReference>
<evidence type="ECO:0000256" key="4">
    <source>
        <dbReference type="ARBA" id="ARBA00022729"/>
    </source>
</evidence>
<evidence type="ECO:0000313" key="15">
    <source>
        <dbReference type="Proteomes" id="UP000694397"/>
    </source>
</evidence>
<dbReference type="GO" id="GO:0042102">
    <property type="term" value="P:positive regulation of T cell proliferation"/>
    <property type="evidence" value="ECO:0007669"/>
    <property type="project" value="TreeGrafter"/>
</dbReference>
<dbReference type="InterPro" id="IPR051713">
    <property type="entry name" value="T-cell_Activation_Regulation"/>
</dbReference>
<reference evidence="14" key="3">
    <citation type="submission" date="2025-09" db="UniProtKB">
        <authorList>
            <consortium name="Ensembl"/>
        </authorList>
    </citation>
    <scope>IDENTIFICATION</scope>
</reference>
<dbReference type="InterPro" id="IPR003599">
    <property type="entry name" value="Ig_sub"/>
</dbReference>
<dbReference type="Gene3D" id="2.60.40.10">
    <property type="entry name" value="Immunoglobulins"/>
    <property type="match status" value="2"/>
</dbReference>
<dbReference type="KEGG" id="sfm:108933891"/>
<evidence type="ECO:0000256" key="11">
    <source>
        <dbReference type="SAM" id="Phobius"/>
    </source>
</evidence>
<evidence type="ECO:0000259" key="13">
    <source>
        <dbReference type="PROSITE" id="PS50835"/>
    </source>
</evidence>
<dbReference type="FunFam" id="2.60.40.10:FF:000142">
    <property type="entry name" value="V-set domain-containing T-cell activation inhibitor 1"/>
    <property type="match status" value="1"/>
</dbReference>
<gene>
    <name evidence="14" type="primary">cd274</name>
</gene>
<evidence type="ECO:0000256" key="8">
    <source>
        <dbReference type="ARBA" id="ARBA00023170"/>
    </source>
</evidence>
<dbReference type="Proteomes" id="UP000694397">
    <property type="component" value="Chromosome 6"/>
</dbReference>
<dbReference type="GO" id="GO:0031295">
    <property type="term" value="P:T cell costimulation"/>
    <property type="evidence" value="ECO:0007669"/>
    <property type="project" value="TreeGrafter"/>
</dbReference>
<protein>
    <recommendedName>
        <fullName evidence="13">Ig-like domain-containing protein</fullName>
    </recommendedName>
</protein>
<feature type="signal peptide" evidence="12">
    <location>
        <begin position="1"/>
        <end position="19"/>
    </location>
</feature>
<dbReference type="Pfam" id="PF07686">
    <property type="entry name" value="V-set"/>
    <property type="match status" value="1"/>
</dbReference>
<feature type="transmembrane region" description="Helical" evidence="11">
    <location>
        <begin position="241"/>
        <end position="259"/>
    </location>
</feature>
<dbReference type="GO" id="GO:0006955">
    <property type="term" value="P:immune response"/>
    <property type="evidence" value="ECO:0007669"/>
    <property type="project" value="TreeGrafter"/>
</dbReference>
<dbReference type="InterPro" id="IPR053896">
    <property type="entry name" value="BTN3A2-like_Ig-C"/>
</dbReference>
<dbReference type="OrthoDB" id="8680608at2759"/>
<comment type="subcellular location">
    <subcellularLocation>
        <location evidence="1">Cell membrane</location>
        <topology evidence="1">Single-pass type I membrane protein</topology>
    </subcellularLocation>
</comment>
<keyword evidence="9" id="KW-0325">Glycoprotein</keyword>
<keyword evidence="4 12" id="KW-0732">Signal</keyword>
<dbReference type="InterPro" id="IPR036179">
    <property type="entry name" value="Ig-like_dom_sf"/>
</dbReference>
<keyword evidence="8" id="KW-0675">Receptor</keyword>
<evidence type="ECO:0000313" key="14">
    <source>
        <dbReference type="Ensembl" id="ENSSFOP00015036055.1"/>
    </source>
</evidence>
<sequence length="503" mass="55581">MAHHLLLLQVGFFLPSVQALFTVEVASPSYTAEFSGDVAMECKFGPMDSKSSLSVRWQRILPKPLLRVYNLENGQEDLSFQDSQYRGRVQLMKDKLSSGRAILNISNVKINDSGTYECLVEMVGADFKRTTLTVKASYKSVKKTVRRTGNDEVELSCGSEGYPLAAFVWSDQSGRRFDELNASSTVTSDKLFHITSSVIVDTSTNNYTCTILEENHWGPSAAFSIPAEIPGTKSGKPPVRVAWLTLIVVAAMVVAFLFYHRRKGLKRNRAPRMKHCLLNDSHAAACLPQGRNDDVQVGIEDEVEVEGLRKVLMSRYEVLSTNTEVSNLRAFCENELPRRLRNREGLTVGAADLLPGVRETVLLEEENGNDKTAVARSLASAWAGNSQWDPFGVRQLPLLVLVACEGAVDDLFREAALQVDQKSQFTAGDLQKLLTETIDSLLVLDGYREGSRELDESLTTFLSSRKMCRVLITARSGQCDSLRGSCRTMLKLCSASTGNEGLS</sequence>
<dbReference type="InterPro" id="IPR007110">
    <property type="entry name" value="Ig-like_dom"/>
</dbReference>
<dbReference type="SMART" id="SM00409">
    <property type="entry name" value="IG"/>
    <property type="match status" value="1"/>
</dbReference>
<evidence type="ECO:0000256" key="7">
    <source>
        <dbReference type="ARBA" id="ARBA00023157"/>
    </source>
</evidence>
<dbReference type="SMART" id="SM00406">
    <property type="entry name" value="IGv"/>
    <property type="match status" value="1"/>
</dbReference>
<evidence type="ECO:0000256" key="12">
    <source>
        <dbReference type="SAM" id="SignalP"/>
    </source>
</evidence>
<dbReference type="InterPro" id="IPR013783">
    <property type="entry name" value="Ig-like_fold"/>
</dbReference>
<evidence type="ECO:0000256" key="10">
    <source>
        <dbReference type="ARBA" id="ARBA00023319"/>
    </source>
</evidence>
<dbReference type="GO" id="GO:0042130">
    <property type="term" value="P:negative regulation of T cell proliferation"/>
    <property type="evidence" value="ECO:0007669"/>
    <property type="project" value="TreeGrafter"/>
</dbReference>
<keyword evidence="15" id="KW-1185">Reference proteome</keyword>
<dbReference type="GO" id="GO:0007166">
    <property type="term" value="P:cell surface receptor signaling pathway"/>
    <property type="evidence" value="ECO:0007669"/>
    <property type="project" value="TreeGrafter"/>
</dbReference>